<name>A0ABT0XF70_9ACTN</name>
<evidence type="ECO:0000313" key="2">
    <source>
        <dbReference type="EMBL" id="MCM2580442.1"/>
    </source>
</evidence>
<gene>
    <name evidence="2" type="ORF">M1E25_24420</name>
</gene>
<sequence>MANSQRGKGQKAMRPDDFIPAWDGGKRVMSPEEMFAAAVKATTAMGGTVRTNS</sequence>
<accession>A0ABT0XF70</accession>
<dbReference type="EMBL" id="JAMQGM010000064">
    <property type="protein sequence ID" value="MCM2580442.1"/>
    <property type="molecule type" value="Genomic_DNA"/>
</dbReference>
<protein>
    <submittedName>
        <fullName evidence="2">Uncharacterized protein</fullName>
    </submittedName>
</protein>
<organism evidence="2 3">
    <name type="scientific">Streptomyces meridianus</name>
    <dbReference type="NCBI Taxonomy" id="2938945"/>
    <lineage>
        <taxon>Bacteria</taxon>
        <taxon>Bacillati</taxon>
        <taxon>Actinomycetota</taxon>
        <taxon>Actinomycetes</taxon>
        <taxon>Kitasatosporales</taxon>
        <taxon>Streptomycetaceae</taxon>
        <taxon>Streptomyces</taxon>
    </lineage>
</organism>
<feature type="region of interest" description="Disordered" evidence="1">
    <location>
        <begin position="1"/>
        <end position="25"/>
    </location>
</feature>
<reference evidence="2" key="1">
    <citation type="journal article" date="2023" name="Int. J. Syst. Evol. Microbiol.">
        <title>Streptomyces meridianus sp. nov. isolated from brackish water of the Tagus estuary in Alcochete, Portugal.</title>
        <authorList>
            <person name="Santos J.D.N."/>
            <person name="Klimek D."/>
            <person name="Calusinska M."/>
            <person name="Lobo Da Cunha A."/>
            <person name="Catita J."/>
            <person name="Goncalves H."/>
            <person name="Gonzalez I."/>
            <person name="Reyes F."/>
            <person name="Lage O.M."/>
        </authorList>
    </citation>
    <scope>NUCLEOTIDE SEQUENCE</scope>
    <source>
        <strain evidence="2">MTZ3.1</strain>
    </source>
</reference>
<evidence type="ECO:0000313" key="3">
    <source>
        <dbReference type="Proteomes" id="UP001167160"/>
    </source>
</evidence>
<evidence type="ECO:0000256" key="1">
    <source>
        <dbReference type="SAM" id="MobiDB-lite"/>
    </source>
</evidence>
<proteinExistence type="predicted"/>
<comment type="caution">
    <text evidence="2">The sequence shown here is derived from an EMBL/GenBank/DDBJ whole genome shotgun (WGS) entry which is preliminary data.</text>
</comment>
<keyword evidence="3" id="KW-1185">Reference proteome</keyword>
<dbReference type="Proteomes" id="UP001167160">
    <property type="component" value="Unassembled WGS sequence"/>
</dbReference>